<keyword evidence="2" id="KW-0813">Transport</keyword>
<feature type="signal peptide" evidence="15">
    <location>
        <begin position="1"/>
        <end position="22"/>
    </location>
</feature>
<gene>
    <name evidence="19" type="ORF">EWB00_011006</name>
</gene>
<feature type="domain" description="EF-hand" evidence="17">
    <location>
        <begin position="39"/>
        <end position="74"/>
    </location>
</feature>
<feature type="domain" description="Ig-like" evidence="18">
    <location>
        <begin position="823"/>
        <end position="914"/>
    </location>
</feature>
<dbReference type="GO" id="GO:0005246">
    <property type="term" value="F:calcium channel regulator activity"/>
    <property type="evidence" value="ECO:0007669"/>
    <property type="project" value="InterPro"/>
</dbReference>
<proteinExistence type="predicted"/>
<dbReference type="GO" id="GO:0005886">
    <property type="term" value="C:plasma membrane"/>
    <property type="evidence" value="ECO:0007669"/>
    <property type="project" value="TreeGrafter"/>
</dbReference>
<protein>
    <submittedName>
        <fullName evidence="19">Stromal interaction molecule</fullName>
    </submittedName>
</protein>
<dbReference type="InterPro" id="IPR007110">
    <property type="entry name" value="Ig-like_dom"/>
</dbReference>
<feature type="domain" description="Ig-like" evidence="18">
    <location>
        <begin position="603"/>
        <end position="690"/>
    </location>
</feature>
<feature type="chain" id="PRO_5021398546" evidence="15">
    <location>
        <begin position="23"/>
        <end position="1004"/>
    </location>
</feature>
<evidence type="ECO:0000313" key="19">
    <source>
        <dbReference type="EMBL" id="TNN17589.1"/>
    </source>
</evidence>
<evidence type="ECO:0000256" key="15">
    <source>
        <dbReference type="SAM" id="SignalP"/>
    </source>
</evidence>
<evidence type="ECO:0000256" key="3">
    <source>
        <dbReference type="ARBA" id="ARBA00022568"/>
    </source>
</evidence>
<evidence type="ECO:0000256" key="10">
    <source>
        <dbReference type="ARBA" id="ARBA00023065"/>
    </source>
</evidence>
<dbReference type="Pfam" id="PF16533">
    <property type="entry name" value="SOAR"/>
    <property type="match status" value="1"/>
</dbReference>
<dbReference type="CDD" id="cd11722">
    <property type="entry name" value="SOAR"/>
    <property type="match status" value="1"/>
</dbReference>
<dbReference type="GO" id="GO:0005509">
    <property type="term" value="F:calcium ion binding"/>
    <property type="evidence" value="ECO:0007669"/>
    <property type="project" value="InterPro"/>
</dbReference>
<evidence type="ECO:0000256" key="2">
    <source>
        <dbReference type="ARBA" id="ARBA00022448"/>
    </source>
</evidence>
<dbReference type="InterPro" id="IPR013783">
    <property type="entry name" value="Ig-like_fold"/>
</dbReference>
<dbReference type="CDD" id="cd09504">
    <property type="entry name" value="SAM_STIM-1_2-like"/>
    <property type="match status" value="1"/>
</dbReference>
<feature type="coiled-coil region" evidence="12">
    <location>
        <begin position="222"/>
        <end position="259"/>
    </location>
</feature>
<dbReference type="SUPFAM" id="SSF47769">
    <property type="entry name" value="SAM/Pointed domain"/>
    <property type="match status" value="1"/>
</dbReference>
<organism evidence="19 20">
    <name type="scientific">Schistosoma japonicum</name>
    <name type="common">Blood fluke</name>
    <dbReference type="NCBI Taxonomy" id="6182"/>
    <lineage>
        <taxon>Eukaryota</taxon>
        <taxon>Metazoa</taxon>
        <taxon>Spiralia</taxon>
        <taxon>Lophotrochozoa</taxon>
        <taxon>Platyhelminthes</taxon>
        <taxon>Trematoda</taxon>
        <taxon>Digenea</taxon>
        <taxon>Strigeidida</taxon>
        <taxon>Schistosomatoidea</taxon>
        <taxon>Schistosomatidae</taxon>
        <taxon>Schistosoma</taxon>
    </lineage>
</organism>
<dbReference type="Pfam" id="PF07647">
    <property type="entry name" value="SAM_2"/>
    <property type="match status" value="1"/>
</dbReference>
<dbReference type="Gene3D" id="1.10.287.3550">
    <property type="match status" value="1"/>
</dbReference>
<evidence type="ECO:0000256" key="6">
    <source>
        <dbReference type="ARBA" id="ARBA00022729"/>
    </source>
</evidence>
<dbReference type="PROSITE" id="PS50105">
    <property type="entry name" value="SAM_DOMAIN"/>
    <property type="match status" value="1"/>
</dbReference>
<keyword evidence="11 14" id="KW-0472">Membrane</keyword>
<keyword evidence="3" id="KW-0109">Calcium transport</keyword>
<dbReference type="GO" id="GO:0002115">
    <property type="term" value="P:store-operated calcium entry"/>
    <property type="evidence" value="ECO:0007669"/>
    <property type="project" value="TreeGrafter"/>
</dbReference>
<evidence type="ECO:0000313" key="20">
    <source>
        <dbReference type="Proteomes" id="UP000311919"/>
    </source>
</evidence>
<evidence type="ECO:0000256" key="4">
    <source>
        <dbReference type="ARBA" id="ARBA00022692"/>
    </source>
</evidence>
<dbReference type="PROSITE" id="PS51257">
    <property type="entry name" value="PROKAR_LIPOPROTEIN"/>
    <property type="match status" value="1"/>
</dbReference>
<dbReference type="InterPro" id="IPR037608">
    <property type="entry name" value="STIM1/2"/>
</dbReference>
<accession>A0A4Z2DMA3</accession>
<sequence length="1004" mass="115345">MIYCYKCVLFCTWSLFSFIACGDICGATDEILSCFTKILSFQAIEDIHRNLDGDKNGEVDYSETEKFLRKEFNFGDAAKKSRVLNSDDPLISLTDLWQMWRNNPAFNWTVKDTIHWLVSLVDLPQYADLFRQHNLDGRSLPRLAMQNMSYLTDVLGVQNPIHKKKLMLRALDIILFGPPKQPALVSGNVPLVTLSLGLLCVSIVSFSHWFYHASSYCEKNSSGDNQEKLNIAEQTLKQLQKRLDDVEQLRQTLNAYEMNQHFTSSSGLPSMASKSMKRDNLSSPHLKNLETLDEDSLSTRKQYYDHVSNTSTSIVEFTLPSDLCNDSSHSNSSNHNIYSENDPLTFDQIRTLQYRKLPNLKERNPGNEFCSTTTLSGNPCNKCHPSESHSELKYWLQVTYELEIKRYCEKRMKAEKKLDFARQSCKRFMRKRYSIFGSVRLVNTMNLDELENRLISAKQALDQLENEVQERINRWSRIEALSGHLICTDAHNRYTESTLCETSNSIHFPMDKHRYCNGSIKSNDSTYFPSVIGQTSQELNRFPKFTSNGLLYDFDYLHNKEAVNVKEPLQLNCETTDTLKMSLPRNYSFVRPFATLWRRSVTPEVIVLDSNGNQKELEGIAIVYNSYVTLICRTVSDEHLLRWMYAPSQGETFLPLNNTGHITISSQKNEEVSLLLINVQFNMSGVYQCTNGLASRQMDVHVYGVLNKISSTVHLMKKHEVVAAYNLQINAINSSYYPVVACEFRVGSNGIKYTSVRWRGGKYHANPNLYMVSESRDEKSGIIWSNLTLLHPSYDQELYGKYYCMFNIVPGTMEIAEVEISIPPLIHKNDRSVNLYSGTKYTYLCDIIAYPPITEPVSWMKNDVPLLIQPNGRIMLLGDNSENRIHFESKNILNDQIVFDTIQPDDRAVYSCFVRGIFGNDTAAFFLRVKDRRAPLWPLIGIILEVVILFIIILIYELKRRERAKREGASEDLVTSSKTPNAMYGVDETSENMLLRQRVGHHYN</sequence>
<dbReference type="InterPro" id="IPR001660">
    <property type="entry name" value="SAM"/>
</dbReference>
<comment type="subcellular location">
    <subcellularLocation>
        <location evidence="1">Membrane</location>
        <topology evidence="1">Single-pass type I membrane protein</topology>
    </subcellularLocation>
</comment>
<dbReference type="OrthoDB" id="5970915at2759"/>
<evidence type="ECO:0000259" key="18">
    <source>
        <dbReference type="PROSITE" id="PS50835"/>
    </source>
</evidence>
<comment type="caution">
    <text evidence="19">The sequence shown here is derived from an EMBL/GenBank/DDBJ whole genome shotgun (WGS) entry which is preliminary data.</text>
</comment>
<dbReference type="SUPFAM" id="SSF48726">
    <property type="entry name" value="Immunoglobulin"/>
    <property type="match status" value="2"/>
</dbReference>
<dbReference type="PROSITE" id="PS50835">
    <property type="entry name" value="IG_LIKE"/>
    <property type="match status" value="2"/>
</dbReference>
<dbReference type="GO" id="GO:0005783">
    <property type="term" value="C:endoplasmic reticulum"/>
    <property type="evidence" value="ECO:0007669"/>
    <property type="project" value="TreeGrafter"/>
</dbReference>
<dbReference type="SMART" id="SM00454">
    <property type="entry name" value="SAM"/>
    <property type="match status" value="1"/>
</dbReference>
<dbReference type="STRING" id="6182.A0A4Z2DMA3"/>
<dbReference type="InterPro" id="IPR036179">
    <property type="entry name" value="Ig-like_dom_sf"/>
</dbReference>
<keyword evidence="7" id="KW-0106">Calcium</keyword>
<keyword evidence="6 15" id="KW-0732">Signal</keyword>
<evidence type="ECO:0000259" key="16">
    <source>
        <dbReference type="PROSITE" id="PS50105"/>
    </source>
</evidence>
<dbReference type="Gene3D" id="1.10.238.180">
    <property type="match status" value="1"/>
</dbReference>
<evidence type="ECO:0000256" key="14">
    <source>
        <dbReference type="SAM" id="Phobius"/>
    </source>
</evidence>
<dbReference type="InterPro" id="IPR013761">
    <property type="entry name" value="SAM/pointed_sf"/>
</dbReference>
<keyword evidence="9 12" id="KW-0175">Coiled coil</keyword>
<feature type="coiled-coil region" evidence="12">
    <location>
        <begin position="404"/>
        <end position="474"/>
    </location>
</feature>
<feature type="transmembrane region" description="Helical" evidence="14">
    <location>
        <begin position="936"/>
        <end position="956"/>
    </location>
</feature>
<dbReference type="Gene3D" id="2.60.40.10">
    <property type="entry name" value="Immunoglobulins"/>
    <property type="match status" value="1"/>
</dbReference>
<dbReference type="Gene3D" id="1.10.150.50">
    <property type="entry name" value="Transcription Factor, Ets-1"/>
    <property type="match status" value="1"/>
</dbReference>
<reference evidence="19 20" key="1">
    <citation type="submission" date="2019-03" db="EMBL/GenBank/DDBJ databases">
        <title>An improved genome assembly of the fluke Schistosoma japonicum.</title>
        <authorList>
            <person name="Hu W."/>
            <person name="Luo F."/>
            <person name="Yin M."/>
            <person name="Mo X."/>
            <person name="Sun C."/>
            <person name="Wu Q."/>
            <person name="Zhu B."/>
            <person name="Xiang M."/>
            <person name="Wang J."/>
            <person name="Wang Y."/>
            <person name="Zhang T."/>
            <person name="Xu B."/>
            <person name="Zheng H."/>
            <person name="Feng Z."/>
        </authorList>
    </citation>
    <scope>NUCLEOTIDE SEQUENCE [LARGE SCALE GENOMIC DNA]</scope>
    <source>
        <strain evidence="19">HuSjv2</strain>
        <tissue evidence="19">Worms</tissue>
    </source>
</reference>
<dbReference type="InterPro" id="IPR032393">
    <property type="entry name" value="SOAR_STIM1/2"/>
</dbReference>
<dbReference type="EMBL" id="SKCS01000090">
    <property type="protein sequence ID" value="TNN17589.1"/>
    <property type="molecule type" value="Genomic_DNA"/>
</dbReference>
<dbReference type="PANTHER" id="PTHR15136">
    <property type="entry name" value="STROMAL INTERACTION MOLECULE HOMOLOG"/>
    <property type="match status" value="1"/>
</dbReference>
<keyword evidence="5" id="KW-0479">Metal-binding</keyword>
<feature type="domain" description="SAM" evidence="16">
    <location>
        <begin position="108"/>
        <end position="167"/>
    </location>
</feature>
<evidence type="ECO:0000256" key="8">
    <source>
        <dbReference type="ARBA" id="ARBA00022989"/>
    </source>
</evidence>
<dbReference type="InterPro" id="IPR002048">
    <property type="entry name" value="EF_hand_dom"/>
</dbReference>
<dbReference type="PANTHER" id="PTHR15136:SF5">
    <property type="entry name" value="STROMAL INTERACTION MOLECULE HOMOLOG"/>
    <property type="match status" value="1"/>
</dbReference>
<evidence type="ECO:0000256" key="5">
    <source>
        <dbReference type="ARBA" id="ARBA00022723"/>
    </source>
</evidence>
<dbReference type="GO" id="GO:0006874">
    <property type="term" value="P:intracellular calcium ion homeostasis"/>
    <property type="evidence" value="ECO:0007669"/>
    <property type="project" value="TreeGrafter"/>
</dbReference>
<keyword evidence="8 14" id="KW-1133">Transmembrane helix</keyword>
<name>A0A4Z2DMA3_SCHJA</name>
<evidence type="ECO:0000256" key="12">
    <source>
        <dbReference type="SAM" id="Coils"/>
    </source>
</evidence>
<evidence type="ECO:0000256" key="1">
    <source>
        <dbReference type="ARBA" id="ARBA00004479"/>
    </source>
</evidence>
<evidence type="ECO:0000256" key="13">
    <source>
        <dbReference type="SAM" id="MobiDB-lite"/>
    </source>
</evidence>
<feature type="region of interest" description="Disordered" evidence="13">
    <location>
        <begin position="264"/>
        <end position="283"/>
    </location>
</feature>
<dbReference type="AlphaFoldDB" id="A0A4Z2DMA3"/>
<dbReference type="Proteomes" id="UP000311919">
    <property type="component" value="Unassembled WGS sequence"/>
</dbReference>
<dbReference type="InterPro" id="IPR057835">
    <property type="entry name" value="EF-hand_STIM1/2"/>
</dbReference>
<evidence type="ECO:0000256" key="7">
    <source>
        <dbReference type="ARBA" id="ARBA00022837"/>
    </source>
</evidence>
<evidence type="ECO:0000259" key="17">
    <source>
        <dbReference type="PROSITE" id="PS50222"/>
    </source>
</evidence>
<dbReference type="PROSITE" id="PS50222">
    <property type="entry name" value="EF_HAND_2"/>
    <property type="match status" value="1"/>
</dbReference>
<keyword evidence="4 14" id="KW-0812">Transmembrane</keyword>
<dbReference type="GO" id="GO:0051049">
    <property type="term" value="P:regulation of transport"/>
    <property type="evidence" value="ECO:0007669"/>
    <property type="project" value="UniProtKB-ARBA"/>
</dbReference>
<keyword evidence="10" id="KW-0406">Ion transport</keyword>
<dbReference type="FunFam" id="1.10.150.50:FF:000009">
    <property type="entry name" value="Stromal interaction molecule 1"/>
    <property type="match status" value="1"/>
</dbReference>
<evidence type="ECO:0000256" key="9">
    <source>
        <dbReference type="ARBA" id="ARBA00023054"/>
    </source>
</evidence>
<dbReference type="Pfam" id="PF25578">
    <property type="entry name" value="EF-hand_STIM1"/>
    <property type="match status" value="1"/>
</dbReference>
<evidence type="ECO:0000256" key="11">
    <source>
        <dbReference type="ARBA" id="ARBA00023136"/>
    </source>
</evidence>
<keyword evidence="20" id="KW-1185">Reference proteome</keyword>